<feature type="binding site" evidence="9">
    <location>
        <position position="75"/>
    </location>
    <ligand>
        <name>Ca(2+)</name>
        <dbReference type="ChEBI" id="CHEBI:29108"/>
        <label>2</label>
    </ligand>
</feature>
<reference evidence="16" key="1">
    <citation type="journal article" date="2011" name="Nature">
        <title>A high-resolution map of human evolutionary constraint using 29 mammals.</title>
        <authorList>
            <person name="Lindblad-Toh K."/>
            <person name="Garber M."/>
            <person name="Zuk O."/>
            <person name="Lin M.F."/>
            <person name="Parker B.J."/>
            <person name="Washietl S."/>
            <person name="Kheradpour P."/>
            <person name="Ernst J."/>
            <person name="Jordan G."/>
            <person name="Mauceli E."/>
            <person name="Ward L.D."/>
            <person name="Lowe C.B."/>
            <person name="Holloway A.K."/>
            <person name="Clamp M."/>
            <person name="Gnerre S."/>
            <person name="Alfoldi J."/>
            <person name="Beal K."/>
            <person name="Chang J."/>
            <person name="Clawson H."/>
            <person name="Cuff J."/>
            <person name="Di Palma F."/>
            <person name="Fitzgerald S."/>
            <person name="Flicek P."/>
            <person name="Guttman M."/>
            <person name="Hubisz M.J."/>
            <person name="Jaffe D.B."/>
            <person name="Jungreis I."/>
            <person name="Kent W.J."/>
            <person name="Kostka D."/>
            <person name="Lara M."/>
            <person name="Martins A.L."/>
            <person name="Massingham T."/>
            <person name="Moltke I."/>
            <person name="Raney B.J."/>
            <person name="Rasmussen M.D."/>
            <person name="Robinson J."/>
            <person name="Stark A."/>
            <person name="Vilella A.J."/>
            <person name="Wen J."/>
            <person name="Xie X."/>
            <person name="Zody M.C."/>
            <person name="Baldwin J."/>
            <person name="Bloom T."/>
            <person name="Chin C.W."/>
            <person name="Heiman D."/>
            <person name="Nicol R."/>
            <person name="Nusbaum C."/>
            <person name="Young S."/>
            <person name="Wilkinson J."/>
            <person name="Worley K.C."/>
            <person name="Kovar C.L."/>
            <person name="Muzny D.M."/>
            <person name="Gibbs R.A."/>
            <person name="Cree A."/>
            <person name="Dihn H.H."/>
            <person name="Fowler G."/>
            <person name="Jhangiani S."/>
            <person name="Joshi V."/>
            <person name="Lee S."/>
            <person name="Lewis L.R."/>
            <person name="Nazareth L.V."/>
            <person name="Okwuonu G."/>
            <person name="Santibanez J."/>
            <person name="Warren W.C."/>
            <person name="Mardis E.R."/>
            <person name="Weinstock G.M."/>
            <person name="Wilson R.K."/>
            <person name="Delehaunty K."/>
            <person name="Dooling D."/>
            <person name="Fronik C."/>
            <person name="Fulton L."/>
            <person name="Fulton B."/>
            <person name="Graves T."/>
            <person name="Minx P."/>
            <person name="Sodergren E."/>
            <person name="Birney E."/>
            <person name="Margulies E.H."/>
            <person name="Herrero J."/>
            <person name="Green E.D."/>
            <person name="Haussler D."/>
            <person name="Siepel A."/>
            <person name="Goldman N."/>
            <person name="Pollard K.S."/>
            <person name="Pedersen J.S."/>
            <person name="Lander E.S."/>
            <person name="Kellis M."/>
        </authorList>
    </citation>
    <scope>NUCLEOTIDE SEQUENCE [LARGE SCALE GENOMIC DNA]</scope>
    <source>
        <strain evidence="16">2N</strain>
    </source>
</reference>
<dbReference type="OMA" id="MDTEGII"/>
<dbReference type="GO" id="GO:0005737">
    <property type="term" value="C:cytoplasm"/>
    <property type="evidence" value="ECO:0007669"/>
    <property type="project" value="Ensembl"/>
</dbReference>
<dbReference type="PANTHER" id="PTHR14235:SF0">
    <property type="entry name" value="OSTEOCALCIN"/>
    <property type="match status" value="1"/>
</dbReference>
<dbReference type="GO" id="GO:1900076">
    <property type="term" value="P:regulation of cellular response to insulin stimulus"/>
    <property type="evidence" value="ECO:0007669"/>
    <property type="project" value="InterPro"/>
</dbReference>
<feature type="region of interest" description="Disordered" evidence="13">
    <location>
        <begin position="25"/>
        <end position="71"/>
    </location>
</feature>
<feature type="compositionally biased region" description="Basic and acidic residues" evidence="13">
    <location>
        <begin position="41"/>
        <end position="53"/>
    </location>
</feature>
<dbReference type="Proteomes" id="UP000005447">
    <property type="component" value="Unassembled WGS sequence"/>
</dbReference>
<evidence type="ECO:0000256" key="1">
    <source>
        <dbReference type="ARBA" id="ARBA00004613"/>
    </source>
</evidence>
<dbReference type="GO" id="GO:0031214">
    <property type="term" value="P:biomineral tissue development"/>
    <property type="evidence" value="ECO:0007669"/>
    <property type="project" value="UniProtKB-KW"/>
</dbReference>
<dbReference type="InterPro" id="IPR035972">
    <property type="entry name" value="GLA-like_dom_SF"/>
</dbReference>
<dbReference type="AlphaFoldDB" id="A0A286Y3F6"/>
<evidence type="ECO:0000256" key="13">
    <source>
        <dbReference type="SAM" id="MobiDB-lite"/>
    </source>
</evidence>
<keyword evidence="7 9" id="KW-0106">Calcium</keyword>
<feature type="binding site" evidence="9">
    <location>
        <position position="68"/>
    </location>
    <ligand>
        <name>Ca(2+)</name>
        <dbReference type="ChEBI" id="CHEBI:29108"/>
        <label>1</label>
    </ligand>
</feature>
<dbReference type="GeneID" id="100735766"/>
<dbReference type="OrthoDB" id="9950568at2759"/>
<comment type="PTM">
    <text evidence="11 12">Gamma-carboxyglutamate residues are formed by vitamin K dependent carboxylation. These residues are essential for the binding of calcium.</text>
</comment>
<dbReference type="FunCoup" id="A0A286Y3F6">
    <property type="interactions" value="74"/>
</dbReference>
<dbReference type="Pfam" id="PF25890">
    <property type="entry name" value="BGLAP_C"/>
    <property type="match status" value="1"/>
</dbReference>
<evidence type="ECO:0000259" key="14">
    <source>
        <dbReference type="PROSITE" id="PS50998"/>
    </source>
</evidence>
<keyword evidence="4 12" id="KW-0964">Secreted</keyword>
<comment type="similarity">
    <text evidence="2 12">Belongs to the osteocalcin/matrix Gla protein family.</text>
</comment>
<evidence type="ECO:0000256" key="3">
    <source>
        <dbReference type="ARBA" id="ARBA00022479"/>
    </source>
</evidence>
<dbReference type="InterPro" id="IPR002384">
    <property type="entry name" value="Osteocalcin/MGP"/>
</dbReference>
<gene>
    <name evidence="15" type="primary">BGLAP</name>
</gene>
<dbReference type="SUPFAM" id="SSF57630">
    <property type="entry name" value="GLA-domain"/>
    <property type="match status" value="1"/>
</dbReference>
<dbReference type="InParanoid" id="A0A286Y3F6"/>
<keyword evidence="12" id="KW-0732">Signal</keyword>
<dbReference type="GO" id="GO:0001649">
    <property type="term" value="P:osteoblast differentiation"/>
    <property type="evidence" value="ECO:0007669"/>
    <property type="project" value="Ensembl"/>
</dbReference>
<dbReference type="PANTHER" id="PTHR14235">
    <property type="entry name" value="OSTEOCALCIN"/>
    <property type="match status" value="1"/>
</dbReference>
<dbReference type="GO" id="GO:0005509">
    <property type="term" value="F:calcium ion binding"/>
    <property type="evidence" value="ECO:0007669"/>
    <property type="project" value="UniProtKB-UniRule"/>
</dbReference>
<evidence type="ECO:0000313" key="15">
    <source>
        <dbReference type="Ensembl" id="ENSCPOP00000032243.1"/>
    </source>
</evidence>
<dbReference type="Bgee" id="ENSCPOG00000040505">
    <property type="expression patterns" value="Expressed in adult mammalian kidney and 13 other cell types or tissues"/>
</dbReference>
<dbReference type="InterPro" id="IPR039176">
    <property type="entry name" value="Osteocalcin"/>
</dbReference>
<dbReference type="PROSITE" id="PS50998">
    <property type="entry name" value="GLA_2"/>
    <property type="match status" value="1"/>
</dbReference>
<dbReference type="PROSITE" id="PS00011">
    <property type="entry name" value="GLA_1"/>
    <property type="match status" value="1"/>
</dbReference>
<dbReference type="KEGG" id="cpoc:100735766"/>
<name>A0A286Y3F6_CAVPO</name>
<feature type="modified residue" description="4-carboxyglutamate" evidence="11">
    <location>
        <position position="75"/>
    </location>
</feature>
<comment type="subcellular location">
    <subcellularLocation>
        <location evidence="1 12">Secreted</location>
    </subcellularLocation>
</comment>
<feature type="domain" description="Gla" evidence="14">
    <location>
        <begin position="66"/>
        <end position="98"/>
    </location>
</feature>
<reference evidence="15" key="3">
    <citation type="submission" date="2025-09" db="UniProtKB">
        <authorList>
            <consortium name="Ensembl"/>
        </authorList>
    </citation>
    <scope>IDENTIFICATION</scope>
    <source>
        <strain evidence="15">2N</strain>
    </source>
</reference>
<feature type="modified residue" description="4-carboxyglutamate" evidence="11">
    <location>
        <position position="68"/>
    </location>
</feature>
<feature type="binding site" evidence="9">
    <location>
        <position position="81"/>
    </location>
    <ligand>
        <name>Ca(2+)</name>
        <dbReference type="ChEBI" id="CHEBI:29108"/>
        <label>3</label>
    </ligand>
</feature>
<sequence>MKTVTLLALLALAVLCLAARADAKHSGAESGKDTAFLSKQEGSEVVKRPRRYLDQGLGAPAPTPGPLEPQREVCELNPDCDELADHIGFQDAYQRFYGRV</sequence>
<evidence type="ECO:0000256" key="6">
    <source>
        <dbReference type="ARBA" id="ARBA00022723"/>
    </source>
</evidence>
<dbReference type="VEuPathDB" id="HostDB:ENSCPOG00000040505"/>
<keyword evidence="5" id="KW-0091">Biomineralization</keyword>
<evidence type="ECO:0000313" key="16">
    <source>
        <dbReference type="Proteomes" id="UP000005447"/>
    </source>
</evidence>
<proteinExistence type="inferred from homology"/>
<dbReference type="STRING" id="10141.ENSCPOP00000032243"/>
<organism evidence="15 16">
    <name type="scientific">Cavia porcellus</name>
    <name type="common">Guinea pig</name>
    <dbReference type="NCBI Taxonomy" id="10141"/>
    <lineage>
        <taxon>Eukaryota</taxon>
        <taxon>Metazoa</taxon>
        <taxon>Chordata</taxon>
        <taxon>Craniata</taxon>
        <taxon>Vertebrata</taxon>
        <taxon>Euteleostomi</taxon>
        <taxon>Mammalia</taxon>
        <taxon>Eutheria</taxon>
        <taxon>Euarchontoglires</taxon>
        <taxon>Glires</taxon>
        <taxon>Rodentia</taxon>
        <taxon>Hystricomorpha</taxon>
        <taxon>Caviidae</taxon>
        <taxon>Cavia</taxon>
    </lineage>
</organism>
<feature type="disulfide bond" evidence="10">
    <location>
        <begin position="74"/>
        <end position="80"/>
    </location>
</feature>
<feature type="modified residue" description="4-carboxyglutamate" evidence="11">
    <location>
        <position position="72"/>
    </location>
</feature>
<dbReference type="CTD" id="632"/>
<feature type="binding site" evidence="9">
    <location>
        <position position="72"/>
    </location>
    <ligand>
        <name>Ca(2+)</name>
        <dbReference type="ChEBI" id="CHEBI:29108"/>
        <label>2</label>
    </ligand>
</feature>
<evidence type="ECO:0000256" key="11">
    <source>
        <dbReference type="PIRSR" id="PIRSR602384-3"/>
    </source>
</evidence>
<dbReference type="GO" id="GO:0008147">
    <property type="term" value="F:structural constituent of bone"/>
    <property type="evidence" value="ECO:0007669"/>
    <property type="project" value="TreeGrafter"/>
</dbReference>
<dbReference type="InterPro" id="IPR000294">
    <property type="entry name" value="GLA_domain"/>
</dbReference>
<dbReference type="GO" id="GO:0032571">
    <property type="term" value="P:response to vitamin K"/>
    <property type="evidence" value="ECO:0007669"/>
    <property type="project" value="InterPro"/>
</dbReference>
<comment type="function">
    <text evidence="12">Binds strongly to apatite and calcium.</text>
</comment>
<dbReference type="InterPro" id="IPR058704">
    <property type="entry name" value="BGLAP-like_C"/>
</dbReference>
<evidence type="ECO:0000256" key="12">
    <source>
        <dbReference type="RuleBase" id="RU361261"/>
    </source>
</evidence>
<evidence type="ECO:0000256" key="10">
    <source>
        <dbReference type="PIRSR" id="PIRSR602384-2"/>
    </source>
</evidence>
<keyword evidence="6 9" id="KW-0479">Metal-binding</keyword>
<accession>A0A286Y3F6</accession>
<reference evidence="15" key="2">
    <citation type="submission" date="2025-08" db="UniProtKB">
        <authorList>
            <consortium name="Ensembl"/>
        </authorList>
    </citation>
    <scope>IDENTIFICATION</scope>
    <source>
        <strain evidence="15">2N</strain>
    </source>
</reference>
<evidence type="ECO:0000256" key="9">
    <source>
        <dbReference type="PIRSR" id="PIRSR602384-1"/>
    </source>
</evidence>
<feature type="signal peptide" evidence="12">
    <location>
        <begin position="1"/>
        <end position="23"/>
    </location>
</feature>
<protein>
    <recommendedName>
        <fullName evidence="12">Osteocalcin</fullName>
    </recommendedName>
</protein>
<dbReference type="SMART" id="SM00069">
    <property type="entry name" value="GLA"/>
    <property type="match status" value="1"/>
</dbReference>
<dbReference type="GO" id="GO:0005576">
    <property type="term" value="C:extracellular region"/>
    <property type="evidence" value="ECO:0007669"/>
    <property type="project" value="UniProtKB-SubCell"/>
</dbReference>
<dbReference type="GeneTree" id="ENSGT00410000026290"/>
<evidence type="ECO:0000256" key="7">
    <source>
        <dbReference type="ARBA" id="ARBA00022837"/>
    </source>
</evidence>
<dbReference type="GO" id="GO:0033280">
    <property type="term" value="P:response to vitamin D"/>
    <property type="evidence" value="ECO:0007669"/>
    <property type="project" value="Ensembl"/>
</dbReference>
<keyword evidence="16" id="KW-1185">Reference proteome</keyword>
<dbReference type="Ensembl" id="ENSCPOT00000046240.1">
    <property type="protein sequence ID" value="ENSCPOP00000032243.1"/>
    <property type="gene ID" value="ENSCPOG00000040505.1"/>
</dbReference>
<evidence type="ECO:0000256" key="8">
    <source>
        <dbReference type="ARBA" id="ARBA00023157"/>
    </source>
</evidence>
<evidence type="ECO:0000256" key="4">
    <source>
        <dbReference type="ARBA" id="ARBA00022525"/>
    </source>
</evidence>
<dbReference type="RefSeq" id="XP_003475432.1">
    <property type="nucleotide sequence ID" value="XM_003475384.4"/>
</dbReference>
<dbReference type="GO" id="GO:0030500">
    <property type="term" value="P:regulation of bone mineralization"/>
    <property type="evidence" value="ECO:0007669"/>
    <property type="project" value="InterPro"/>
</dbReference>
<dbReference type="PRINTS" id="PR00002">
    <property type="entry name" value="GLABONE"/>
</dbReference>
<dbReference type="GO" id="GO:0046848">
    <property type="term" value="F:hydroxyapatite binding"/>
    <property type="evidence" value="ECO:0007669"/>
    <property type="project" value="TreeGrafter"/>
</dbReference>
<evidence type="ECO:0000256" key="2">
    <source>
        <dbReference type="ARBA" id="ARBA00008850"/>
    </source>
</evidence>
<dbReference type="GO" id="GO:0060348">
    <property type="term" value="P:bone development"/>
    <property type="evidence" value="ECO:0007669"/>
    <property type="project" value="InterPro"/>
</dbReference>
<evidence type="ECO:0000256" key="5">
    <source>
        <dbReference type="ARBA" id="ARBA00022591"/>
    </source>
</evidence>
<dbReference type="EMBL" id="AAKN02015667">
    <property type="status" value="NOT_ANNOTATED_CDS"/>
    <property type="molecule type" value="Genomic_DNA"/>
</dbReference>
<feature type="chain" id="PRO_5011333318" description="Osteocalcin" evidence="12">
    <location>
        <begin position="24"/>
        <end position="100"/>
    </location>
</feature>
<keyword evidence="3 11" id="KW-0301">Gamma-carboxyglutamic acid</keyword>
<keyword evidence="8 10" id="KW-1015">Disulfide bond</keyword>